<dbReference type="AlphaFoldDB" id="A0ABD0XD35"/>
<name>A0ABD0XD35_UMBPY</name>
<accession>A0ABD0XD35</accession>
<evidence type="ECO:0000313" key="1">
    <source>
        <dbReference type="EMBL" id="KAL1005582.1"/>
    </source>
</evidence>
<organism evidence="1 2">
    <name type="scientific">Umbra pygmaea</name>
    <name type="common">Eastern mudminnow</name>
    <dbReference type="NCBI Taxonomy" id="75934"/>
    <lineage>
        <taxon>Eukaryota</taxon>
        <taxon>Metazoa</taxon>
        <taxon>Chordata</taxon>
        <taxon>Craniata</taxon>
        <taxon>Vertebrata</taxon>
        <taxon>Euteleostomi</taxon>
        <taxon>Actinopterygii</taxon>
        <taxon>Neopterygii</taxon>
        <taxon>Teleostei</taxon>
        <taxon>Protacanthopterygii</taxon>
        <taxon>Esociformes</taxon>
        <taxon>Umbridae</taxon>
        <taxon>Umbra</taxon>
    </lineage>
</organism>
<gene>
    <name evidence="1" type="ORF">UPYG_G00060950</name>
</gene>
<proteinExistence type="predicted"/>
<protein>
    <submittedName>
        <fullName evidence="1">Uncharacterized protein</fullName>
    </submittedName>
</protein>
<reference evidence="1 2" key="1">
    <citation type="submission" date="2024-06" db="EMBL/GenBank/DDBJ databases">
        <authorList>
            <person name="Pan Q."/>
            <person name="Wen M."/>
            <person name="Jouanno E."/>
            <person name="Zahm M."/>
            <person name="Klopp C."/>
            <person name="Cabau C."/>
            <person name="Louis A."/>
            <person name="Berthelot C."/>
            <person name="Parey E."/>
            <person name="Roest Crollius H."/>
            <person name="Montfort J."/>
            <person name="Robinson-Rechavi M."/>
            <person name="Bouchez O."/>
            <person name="Lampietro C."/>
            <person name="Lopez Roques C."/>
            <person name="Donnadieu C."/>
            <person name="Postlethwait J."/>
            <person name="Bobe J."/>
            <person name="Verreycken H."/>
            <person name="Guiguen Y."/>
        </authorList>
    </citation>
    <scope>NUCLEOTIDE SEQUENCE [LARGE SCALE GENOMIC DNA]</scope>
    <source>
        <strain evidence="1">Up_M1</strain>
        <tissue evidence="1">Testis</tissue>
    </source>
</reference>
<comment type="caution">
    <text evidence="1">The sequence shown here is derived from an EMBL/GenBank/DDBJ whole genome shotgun (WGS) entry which is preliminary data.</text>
</comment>
<sequence length="66" mass="7166">MALLSCSQIYCRHIAKAKGNVTFLETVQGCIPNGATFSSLAPGGRRPLVDSRTLLREQGFIWKAAD</sequence>
<dbReference type="Proteomes" id="UP001557470">
    <property type="component" value="Unassembled WGS sequence"/>
</dbReference>
<evidence type="ECO:0000313" key="2">
    <source>
        <dbReference type="Proteomes" id="UP001557470"/>
    </source>
</evidence>
<dbReference type="EMBL" id="JAGEUA010000002">
    <property type="protein sequence ID" value="KAL1005582.1"/>
    <property type="molecule type" value="Genomic_DNA"/>
</dbReference>
<keyword evidence="2" id="KW-1185">Reference proteome</keyword>